<feature type="non-terminal residue" evidence="1">
    <location>
        <position position="48"/>
    </location>
</feature>
<dbReference type="EMBL" id="CAMKVN010002163">
    <property type="protein sequence ID" value="CAI2179868.1"/>
    <property type="molecule type" value="Genomic_DNA"/>
</dbReference>
<dbReference type="Proteomes" id="UP001153678">
    <property type="component" value="Unassembled WGS sequence"/>
</dbReference>
<organism evidence="1 2">
    <name type="scientific">Funneliformis geosporum</name>
    <dbReference type="NCBI Taxonomy" id="1117311"/>
    <lineage>
        <taxon>Eukaryota</taxon>
        <taxon>Fungi</taxon>
        <taxon>Fungi incertae sedis</taxon>
        <taxon>Mucoromycota</taxon>
        <taxon>Glomeromycotina</taxon>
        <taxon>Glomeromycetes</taxon>
        <taxon>Glomerales</taxon>
        <taxon>Glomeraceae</taxon>
        <taxon>Funneliformis</taxon>
    </lineage>
</organism>
<name>A0A9W4STE6_9GLOM</name>
<proteinExistence type="predicted"/>
<protein>
    <submittedName>
        <fullName evidence="1">11272_t:CDS:1</fullName>
    </submittedName>
</protein>
<gene>
    <name evidence="1" type="ORF">FWILDA_LOCUS9302</name>
</gene>
<keyword evidence="2" id="KW-1185">Reference proteome</keyword>
<sequence>IQQKFPDLAEDDFEEEVKIAGIKFIFQVLVSKYSDNLIYTNLYIKKSG</sequence>
<accession>A0A9W4STE6</accession>
<evidence type="ECO:0000313" key="1">
    <source>
        <dbReference type="EMBL" id="CAI2179868.1"/>
    </source>
</evidence>
<comment type="caution">
    <text evidence="1">The sequence shown here is derived from an EMBL/GenBank/DDBJ whole genome shotgun (WGS) entry which is preliminary data.</text>
</comment>
<evidence type="ECO:0000313" key="2">
    <source>
        <dbReference type="Proteomes" id="UP001153678"/>
    </source>
</evidence>
<reference evidence="1" key="1">
    <citation type="submission" date="2022-08" db="EMBL/GenBank/DDBJ databases">
        <authorList>
            <person name="Kallberg Y."/>
            <person name="Tangrot J."/>
            <person name="Rosling A."/>
        </authorList>
    </citation>
    <scope>NUCLEOTIDE SEQUENCE</scope>
    <source>
        <strain evidence="1">Wild A</strain>
    </source>
</reference>
<dbReference type="AlphaFoldDB" id="A0A9W4STE6"/>